<feature type="region of interest" description="Disordered" evidence="1">
    <location>
        <begin position="116"/>
        <end position="150"/>
    </location>
</feature>
<organism evidence="4 5">
    <name type="scientific">Alsobacter metallidurans</name>
    <dbReference type="NCBI Taxonomy" id="340221"/>
    <lineage>
        <taxon>Bacteria</taxon>
        <taxon>Pseudomonadati</taxon>
        <taxon>Pseudomonadota</taxon>
        <taxon>Alphaproteobacteria</taxon>
        <taxon>Hyphomicrobiales</taxon>
        <taxon>Alsobacteraceae</taxon>
        <taxon>Alsobacter</taxon>
    </lineage>
</organism>
<dbReference type="AlphaFoldDB" id="A0A917I5Q6"/>
<reference evidence="4" key="1">
    <citation type="journal article" date="2014" name="Int. J. Syst. Evol. Microbiol.">
        <title>Complete genome sequence of Corynebacterium casei LMG S-19264T (=DSM 44701T), isolated from a smear-ripened cheese.</title>
        <authorList>
            <consortium name="US DOE Joint Genome Institute (JGI-PGF)"/>
            <person name="Walter F."/>
            <person name="Albersmeier A."/>
            <person name="Kalinowski J."/>
            <person name="Ruckert C."/>
        </authorList>
    </citation>
    <scope>NUCLEOTIDE SEQUENCE</scope>
    <source>
        <strain evidence="4">CGMCC 1.12214</strain>
    </source>
</reference>
<dbReference type="EMBL" id="BMES01000001">
    <property type="protein sequence ID" value="GGH15142.1"/>
    <property type="molecule type" value="Genomic_DNA"/>
</dbReference>
<dbReference type="Proteomes" id="UP000603912">
    <property type="component" value="Unassembled WGS sequence"/>
</dbReference>
<dbReference type="InterPro" id="IPR021647">
    <property type="entry name" value="CusF_Ec"/>
</dbReference>
<sequence>MTRIVIIAVAFAAGALGSALLPASRPAFAQAARGAAAAFERVREVMTNRVRDTQLAGEPDHDFALLLLAHHEDVVFLARTQLEYGGDARLRDIAQKIVDDQNRAIAEVKEWQVRAKPPTARAPTVAVNPTPAPAAPPSKPPAAAPSQELPTVSGTVEKVDAAAGKITLDHAAIPNLNMDAMTMVFRAPDVSVLKGVKAGDKVRFQADRVDGQISVVKIQKGK</sequence>
<keyword evidence="5" id="KW-1185">Reference proteome</keyword>
<name>A0A917I5Q6_9HYPH</name>
<evidence type="ECO:0000256" key="2">
    <source>
        <dbReference type="SAM" id="SignalP"/>
    </source>
</evidence>
<evidence type="ECO:0000313" key="4">
    <source>
        <dbReference type="EMBL" id="GGH15142.1"/>
    </source>
</evidence>
<feature type="signal peptide" evidence="2">
    <location>
        <begin position="1"/>
        <end position="29"/>
    </location>
</feature>
<gene>
    <name evidence="4" type="ORF">GCM10007036_14940</name>
</gene>
<evidence type="ECO:0000256" key="1">
    <source>
        <dbReference type="SAM" id="MobiDB-lite"/>
    </source>
</evidence>
<feature type="chain" id="PRO_5037734556" description="DUF305 domain-containing protein" evidence="2">
    <location>
        <begin position="30"/>
        <end position="222"/>
    </location>
</feature>
<evidence type="ECO:0000259" key="3">
    <source>
        <dbReference type="Pfam" id="PF03713"/>
    </source>
</evidence>
<dbReference type="InterPro" id="IPR042230">
    <property type="entry name" value="CusF_sf"/>
</dbReference>
<comment type="caution">
    <text evidence="4">The sequence shown here is derived from an EMBL/GenBank/DDBJ whole genome shotgun (WGS) entry which is preliminary data.</text>
</comment>
<dbReference type="InterPro" id="IPR005183">
    <property type="entry name" value="DUF305_CopM-like"/>
</dbReference>
<proteinExistence type="predicted"/>
<dbReference type="InterPro" id="IPR012347">
    <property type="entry name" value="Ferritin-like"/>
</dbReference>
<keyword evidence="2" id="KW-0732">Signal</keyword>
<feature type="compositionally biased region" description="Low complexity" evidence="1">
    <location>
        <begin position="116"/>
        <end position="129"/>
    </location>
</feature>
<dbReference type="Gene3D" id="2.40.50.320">
    <property type="entry name" value="Copper binding periplasmic protein CusF"/>
    <property type="match status" value="1"/>
</dbReference>
<dbReference type="Pfam" id="PF11604">
    <property type="entry name" value="CusF_Ec"/>
    <property type="match status" value="1"/>
</dbReference>
<accession>A0A917I5Q6</accession>
<reference evidence="4" key="2">
    <citation type="submission" date="2020-09" db="EMBL/GenBank/DDBJ databases">
        <authorList>
            <person name="Sun Q."/>
            <person name="Zhou Y."/>
        </authorList>
    </citation>
    <scope>NUCLEOTIDE SEQUENCE</scope>
    <source>
        <strain evidence="4">CGMCC 1.12214</strain>
    </source>
</reference>
<feature type="domain" description="DUF305" evidence="3">
    <location>
        <begin position="50"/>
        <end position="111"/>
    </location>
</feature>
<evidence type="ECO:0000313" key="5">
    <source>
        <dbReference type="Proteomes" id="UP000603912"/>
    </source>
</evidence>
<dbReference type="Gene3D" id="1.20.1260.10">
    <property type="match status" value="1"/>
</dbReference>
<protein>
    <recommendedName>
        <fullName evidence="3">DUF305 domain-containing protein</fullName>
    </recommendedName>
</protein>
<feature type="compositionally biased region" description="Pro residues" evidence="1">
    <location>
        <begin position="130"/>
        <end position="143"/>
    </location>
</feature>
<dbReference type="RefSeq" id="WP_188517021.1">
    <property type="nucleotide sequence ID" value="NZ_BMES01000001.1"/>
</dbReference>
<dbReference type="Pfam" id="PF03713">
    <property type="entry name" value="DUF305"/>
    <property type="match status" value="1"/>
</dbReference>